<dbReference type="Gene3D" id="2.40.260.10">
    <property type="entry name" value="Sortase"/>
    <property type="match status" value="1"/>
</dbReference>
<sequence length="280" mass="31898">MKSRVKLSSIFIGALFLFGLLLVLYPFVSNGLNNYLDDKLIETYQNQANKKNETEMEAAKKKWVEKNEQLLKDANNQVIGADPFSTKKKESEKPEKNFYEQQTIAYLNIPKIKVKVPVFNGTNDLLLEKGAGLLEGTSYPIGGMGTHAVLSAHRGLETAKLFTDLPKLVMGDTFIITIAQEKHAYKVDKISVIEPDDIELLRVVDEQDYVTLMTCTPFMVNSHRLLVRGHRIPYTEELKEDVKKSEHERNRGQLLLITFCLIIFCSVIFFTVRKIKVGNR</sequence>
<feature type="transmembrane region" description="Helical" evidence="3">
    <location>
        <begin position="254"/>
        <end position="272"/>
    </location>
</feature>
<dbReference type="eggNOG" id="COG3764">
    <property type="taxonomic scope" value="Bacteria"/>
</dbReference>
<evidence type="ECO:0000256" key="1">
    <source>
        <dbReference type="ARBA" id="ARBA00022801"/>
    </source>
</evidence>
<keyword evidence="3" id="KW-0472">Membrane</keyword>
<evidence type="ECO:0000313" key="5">
    <source>
        <dbReference type="Proteomes" id="UP000000212"/>
    </source>
</evidence>
<name>K8E6Q6_CARML</name>
<gene>
    <name evidence="4" type="primary">srtB</name>
    <name evidence="4" type="ORF">BN424_3144</name>
</gene>
<dbReference type="InterPro" id="IPR042002">
    <property type="entry name" value="Sortase_C"/>
</dbReference>
<dbReference type="Proteomes" id="UP000000212">
    <property type="component" value="Chromosome"/>
</dbReference>
<dbReference type="NCBIfam" id="NF033745">
    <property type="entry name" value="class_C_sortase"/>
    <property type="match status" value="1"/>
</dbReference>
<dbReference type="InterPro" id="IPR005754">
    <property type="entry name" value="Sortase"/>
</dbReference>
<evidence type="ECO:0000256" key="3">
    <source>
        <dbReference type="SAM" id="Phobius"/>
    </source>
</evidence>
<dbReference type="SUPFAM" id="SSF63817">
    <property type="entry name" value="Sortase"/>
    <property type="match status" value="1"/>
</dbReference>
<proteinExistence type="predicted"/>
<dbReference type="AlphaFoldDB" id="K8E6Q6"/>
<evidence type="ECO:0000313" key="4">
    <source>
        <dbReference type="EMBL" id="CCO12565.2"/>
    </source>
</evidence>
<reference evidence="5" key="1">
    <citation type="journal article" date="2013" name="Genome Announc.">
        <title>Complete Chromosome Sequence of Carnobacterium maltaromaticum LMA 28.</title>
        <authorList>
            <person name="Cailliez-Grimal C."/>
            <person name="Chaillou S."/>
            <person name="Anba-Mondoloni J."/>
            <person name="Loux V."/>
            <person name="Afzal M.I."/>
            <person name="Rahman A."/>
            <person name="Kergourlay G."/>
            <person name="Champomier-Verges M.C."/>
            <person name="Zagorec M."/>
            <person name="Dalgaard P."/>
            <person name="Leisner J.J."/>
            <person name="Prevost H."/>
            <person name="Revol-Junelles A.M."/>
            <person name="Borges F."/>
        </authorList>
    </citation>
    <scope>NUCLEOTIDE SEQUENCE</scope>
    <source>
        <strain evidence="5">LMA28</strain>
    </source>
</reference>
<feature type="active site" description="Acyl-thioester intermediate" evidence="2">
    <location>
        <position position="215"/>
    </location>
</feature>
<dbReference type="HOGENOM" id="CLU_045680_1_1_9"/>
<dbReference type="CDD" id="cd05827">
    <property type="entry name" value="Sortase_C"/>
    <property type="match status" value="1"/>
</dbReference>
<organism evidence="4 5">
    <name type="scientific">Carnobacterium maltaromaticum LMA28</name>
    <dbReference type="NCBI Taxonomy" id="1234679"/>
    <lineage>
        <taxon>Bacteria</taxon>
        <taxon>Bacillati</taxon>
        <taxon>Bacillota</taxon>
        <taxon>Bacilli</taxon>
        <taxon>Lactobacillales</taxon>
        <taxon>Carnobacteriaceae</taxon>
        <taxon>Carnobacterium</taxon>
    </lineage>
</organism>
<accession>K8E6Q6</accession>
<dbReference type="RefSeq" id="WP_015077564.1">
    <property type="nucleotide sequence ID" value="NC_019425.2"/>
</dbReference>
<dbReference type="EMBL" id="HE999757">
    <property type="protein sequence ID" value="CCO12565.2"/>
    <property type="molecule type" value="Genomic_DNA"/>
</dbReference>
<keyword evidence="5" id="KW-1185">Reference proteome</keyword>
<dbReference type="Pfam" id="PF04203">
    <property type="entry name" value="Sortase"/>
    <property type="match status" value="1"/>
</dbReference>
<dbReference type="STRING" id="1234679.BN424_3144"/>
<feature type="transmembrane region" description="Helical" evidence="3">
    <location>
        <begin position="7"/>
        <end position="28"/>
    </location>
</feature>
<dbReference type="InterPro" id="IPR023365">
    <property type="entry name" value="Sortase_dom-sf"/>
</dbReference>
<keyword evidence="3" id="KW-0812">Transmembrane</keyword>
<keyword evidence="3" id="KW-1133">Transmembrane helix</keyword>
<dbReference type="NCBIfam" id="TIGR01076">
    <property type="entry name" value="sortase_fam"/>
    <property type="match status" value="1"/>
</dbReference>
<dbReference type="KEGG" id="cml:BN424_3144"/>
<protein>
    <submittedName>
        <fullName evidence="4">Sortase family protein</fullName>
    </submittedName>
</protein>
<feature type="active site" description="Proton donor/acceptor" evidence="2">
    <location>
        <position position="153"/>
    </location>
</feature>
<dbReference type="GO" id="GO:0016787">
    <property type="term" value="F:hydrolase activity"/>
    <property type="evidence" value="ECO:0007669"/>
    <property type="project" value="UniProtKB-KW"/>
</dbReference>
<keyword evidence="1" id="KW-0378">Hydrolase</keyword>
<evidence type="ECO:0000256" key="2">
    <source>
        <dbReference type="PIRSR" id="PIRSR605754-1"/>
    </source>
</evidence>
<dbReference type="OrthoDB" id="1648028at2"/>